<dbReference type="InterPro" id="IPR020846">
    <property type="entry name" value="MFS_dom"/>
</dbReference>
<dbReference type="HOGENOM" id="CLU_2413903_0_0_1"/>
<dbReference type="GO" id="GO:0022857">
    <property type="term" value="F:transmembrane transporter activity"/>
    <property type="evidence" value="ECO:0007669"/>
    <property type="project" value="InterPro"/>
</dbReference>
<evidence type="ECO:0000259" key="2">
    <source>
        <dbReference type="PROSITE" id="PS50850"/>
    </source>
</evidence>
<reference evidence="4" key="2">
    <citation type="submission" date="2015-01" db="EMBL/GenBank/DDBJ databases">
        <title>Evolutionary Origins and Diversification of the Mycorrhizal Mutualists.</title>
        <authorList>
            <consortium name="DOE Joint Genome Institute"/>
            <consortium name="Mycorrhizal Genomics Consortium"/>
            <person name="Kohler A."/>
            <person name="Kuo A."/>
            <person name="Nagy L.G."/>
            <person name="Floudas D."/>
            <person name="Copeland A."/>
            <person name="Barry K.W."/>
            <person name="Cichocki N."/>
            <person name="Veneault-Fourrey C."/>
            <person name="LaButti K."/>
            <person name="Lindquist E.A."/>
            <person name="Lipzen A."/>
            <person name="Lundell T."/>
            <person name="Morin E."/>
            <person name="Murat C."/>
            <person name="Riley R."/>
            <person name="Ohm R."/>
            <person name="Sun H."/>
            <person name="Tunlid A."/>
            <person name="Henrissat B."/>
            <person name="Grigoriev I.V."/>
            <person name="Hibbett D.S."/>
            <person name="Martin F."/>
        </authorList>
    </citation>
    <scope>NUCLEOTIDE SEQUENCE [LARGE SCALE GENOMIC DNA]</scope>
    <source>
        <strain evidence="4">ATCC 200175</strain>
    </source>
</reference>
<dbReference type="PROSITE" id="PS50850">
    <property type="entry name" value="MFS"/>
    <property type="match status" value="1"/>
</dbReference>
<name>A0A0C9SMK3_PAXIN</name>
<keyword evidence="4" id="KW-1185">Reference proteome</keyword>
<dbReference type="SUPFAM" id="SSF103473">
    <property type="entry name" value="MFS general substrate transporter"/>
    <property type="match status" value="1"/>
</dbReference>
<reference evidence="3 4" key="1">
    <citation type="submission" date="2014-06" db="EMBL/GenBank/DDBJ databases">
        <authorList>
            <consortium name="DOE Joint Genome Institute"/>
            <person name="Kuo A."/>
            <person name="Kohler A."/>
            <person name="Nagy L.G."/>
            <person name="Floudas D."/>
            <person name="Copeland A."/>
            <person name="Barry K.W."/>
            <person name="Cichocki N."/>
            <person name="Veneault-Fourrey C."/>
            <person name="LaButti K."/>
            <person name="Lindquist E.A."/>
            <person name="Lipzen A."/>
            <person name="Lundell T."/>
            <person name="Morin E."/>
            <person name="Murat C."/>
            <person name="Sun H."/>
            <person name="Tunlid A."/>
            <person name="Henrissat B."/>
            <person name="Grigoriev I.V."/>
            <person name="Hibbett D.S."/>
            <person name="Martin F."/>
            <person name="Nordberg H.P."/>
            <person name="Cantor M.N."/>
            <person name="Hua S.X."/>
        </authorList>
    </citation>
    <scope>NUCLEOTIDE SEQUENCE [LARGE SCALE GENOMIC DNA]</scope>
    <source>
        <strain evidence="3 4">ATCC 200175</strain>
    </source>
</reference>
<feature type="domain" description="Major facilitator superfamily (MFS) profile" evidence="2">
    <location>
        <begin position="1"/>
        <end position="92"/>
    </location>
</feature>
<comment type="subcellular location">
    <subcellularLocation>
        <location evidence="1">Membrane</location>
        <topology evidence="1">Multi-pass membrane protein</topology>
    </subcellularLocation>
</comment>
<evidence type="ECO:0000256" key="1">
    <source>
        <dbReference type="ARBA" id="ARBA00004141"/>
    </source>
</evidence>
<proteinExistence type="predicted"/>
<dbReference type="Proteomes" id="UP000053647">
    <property type="component" value="Unassembled WGS sequence"/>
</dbReference>
<dbReference type="EMBL" id="KN820382">
    <property type="protein sequence ID" value="KIJ06324.1"/>
    <property type="molecule type" value="Genomic_DNA"/>
</dbReference>
<dbReference type="AlphaFoldDB" id="A0A0C9SMK3"/>
<gene>
    <name evidence="3" type="ORF">PAXINDRAFT_164689</name>
</gene>
<organism evidence="3 4">
    <name type="scientific">Paxillus involutus ATCC 200175</name>
    <dbReference type="NCBI Taxonomy" id="664439"/>
    <lineage>
        <taxon>Eukaryota</taxon>
        <taxon>Fungi</taxon>
        <taxon>Dikarya</taxon>
        <taxon>Basidiomycota</taxon>
        <taxon>Agaricomycotina</taxon>
        <taxon>Agaricomycetes</taxon>
        <taxon>Agaricomycetidae</taxon>
        <taxon>Boletales</taxon>
        <taxon>Paxilineae</taxon>
        <taxon>Paxillaceae</taxon>
        <taxon>Paxillus</taxon>
    </lineage>
</organism>
<dbReference type="GO" id="GO:0016020">
    <property type="term" value="C:membrane"/>
    <property type="evidence" value="ECO:0007669"/>
    <property type="project" value="UniProtKB-SubCell"/>
</dbReference>
<evidence type="ECO:0000313" key="4">
    <source>
        <dbReference type="Proteomes" id="UP000053647"/>
    </source>
</evidence>
<accession>A0A0C9SMK3</accession>
<protein>
    <recommendedName>
        <fullName evidence="2">Major facilitator superfamily (MFS) profile domain-containing protein</fullName>
    </recommendedName>
</protein>
<dbReference type="InterPro" id="IPR036259">
    <property type="entry name" value="MFS_trans_sf"/>
</dbReference>
<dbReference type="OrthoDB" id="3018856at2759"/>
<evidence type="ECO:0000313" key="3">
    <source>
        <dbReference type="EMBL" id="KIJ06324.1"/>
    </source>
</evidence>
<sequence length="92" mass="9476">MAITYLLAACTFTLLYGCLYNVLGRRGANQTAVIAAALGTTACGFSRNMEPSIITSDMDSLRSRGLTQLVSSIFSGLGLGLGGPVGGLVSDR</sequence>